<evidence type="ECO:0000313" key="1">
    <source>
        <dbReference type="EMBL" id="GIJ74149.1"/>
    </source>
</evidence>
<dbReference type="AlphaFoldDB" id="A0A8J4A1P3"/>
<dbReference type="SUPFAM" id="SSF52540">
    <property type="entry name" value="P-loop containing nucleoside triphosphate hydrolases"/>
    <property type="match status" value="1"/>
</dbReference>
<sequence length="270" mass="27443">MALLAVTSVKGRPGVTTTAVGLALTAARAVLVECDPSGGDLMLRHRLAARPTLVDLAAASRIAGTAPDAALAAGSQVLRLGDASTAVVPAPPGGAQARAALPELMAAQAPVLTMPDRLVVADCGRLTAESVAGSPTAPPIWQLLAAADVVLVLARGRADELAHLREHLGGLLDAGPGLLVVLLAPGGVYNADEVANVLRSHAVTGLARDPTAVAVLGPLPNDPKAAAALNGELLAGRRWWRLPLIAALERLLTDFAPRLQTTAANSWPAR</sequence>
<evidence type="ECO:0008006" key="3">
    <source>
        <dbReference type="Google" id="ProtNLM"/>
    </source>
</evidence>
<comment type="caution">
    <text evidence="1">The sequence shown here is derived from an EMBL/GenBank/DDBJ whole genome shotgun (WGS) entry which is preliminary data.</text>
</comment>
<dbReference type="InterPro" id="IPR027417">
    <property type="entry name" value="P-loop_NTPase"/>
</dbReference>
<dbReference type="Gene3D" id="3.40.50.300">
    <property type="entry name" value="P-loop containing nucleotide triphosphate hydrolases"/>
    <property type="match status" value="1"/>
</dbReference>
<dbReference type="RefSeq" id="WP_203933954.1">
    <property type="nucleotide sequence ID" value="NZ_BOPH01000130.1"/>
</dbReference>
<protein>
    <recommendedName>
        <fullName evidence="3">MinD-like ATPase involved in chromosome partitioning or flagellar assembly</fullName>
    </recommendedName>
</protein>
<evidence type="ECO:0000313" key="2">
    <source>
        <dbReference type="Proteomes" id="UP000635606"/>
    </source>
</evidence>
<reference evidence="1" key="1">
    <citation type="submission" date="2021-01" db="EMBL/GenBank/DDBJ databases">
        <title>Whole genome shotgun sequence of Virgisporangium ochraceum NBRC 16418.</title>
        <authorList>
            <person name="Komaki H."/>
            <person name="Tamura T."/>
        </authorList>
    </citation>
    <scope>NUCLEOTIDE SEQUENCE</scope>
    <source>
        <strain evidence="1">NBRC 16418</strain>
    </source>
</reference>
<dbReference type="EMBL" id="BOPH01000130">
    <property type="protein sequence ID" value="GIJ74149.1"/>
    <property type="molecule type" value="Genomic_DNA"/>
</dbReference>
<organism evidence="1 2">
    <name type="scientific">Virgisporangium ochraceum</name>
    <dbReference type="NCBI Taxonomy" id="65505"/>
    <lineage>
        <taxon>Bacteria</taxon>
        <taxon>Bacillati</taxon>
        <taxon>Actinomycetota</taxon>
        <taxon>Actinomycetes</taxon>
        <taxon>Micromonosporales</taxon>
        <taxon>Micromonosporaceae</taxon>
        <taxon>Virgisporangium</taxon>
    </lineage>
</organism>
<proteinExistence type="predicted"/>
<accession>A0A8J4A1P3</accession>
<dbReference type="Proteomes" id="UP000635606">
    <property type="component" value="Unassembled WGS sequence"/>
</dbReference>
<gene>
    <name evidence="1" type="ORF">Voc01_090660</name>
</gene>
<name>A0A8J4A1P3_9ACTN</name>
<keyword evidence="2" id="KW-1185">Reference proteome</keyword>